<dbReference type="CDD" id="cd04647">
    <property type="entry name" value="LbH_MAT_like"/>
    <property type="match status" value="1"/>
</dbReference>
<dbReference type="Pfam" id="PF14602">
    <property type="entry name" value="Hexapep_2"/>
    <property type="match status" value="1"/>
</dbReference>
<evidence type="ECO:0000313" key="2">
    <source>
        <dbReference type="EMBL" id="VAX26979.1"/>
    </source>
</evidence>
<dbReference type="AlphaFoldDB" id="A0A3B1C9U8"/>
<dbReference type="PANTHER" id="PTHR23416">
    <property type="entry name" value="SIALIC ACID SYNTHASE-RELATED"/>
    <property type="match status" value="1"/>
</dbReference>
<dbReference type="InterPro" id="IPR018357">
    <property type="entry name" value="Hexapep_transf_CS"/>
</dbReference>
<dbReference type="EMBL" id="UOGF01000021">
    <property type="protein sequence ID" value="VAX26979.1"/>
    <property type="molecule type" value="Genomic_DNA"/>
</dbReference>
<dbReference type="InterPro" id="IPR051159">
    <property type="entry name" value="Hexapeptide_acetyltransf"/>
</dbReference>
<dbReference type="Pfam" id="PF00132">
    <property type="entry name" value="Hexapep"/>
    <property type="match status" value="1"/>
</dbReference>
<accession>A0A3B1C9U8</accession>
<gene>
    <name evidence="2" type="ORF">MNBD_NITROSPIRAE01-1709</name>
</gene>
<dbReference type="PROSITE" id="PS00101">
    <property type="entry name" value="HEXAPEP_TRANSFERASES"/>
    <property type="match status" value="1"/>
</dbReference>
<dbReference type="InterPro" id="IPR001451">
    <property type="entry name" value="Hexapep"/>
</dbReference>
<dbReference type="SUPFAM" id="SSF51161">
    <property type="entry name" value="Trimeric LpxA-like enzymes"/>
    <property type="match status" value="1"/>
</dbReference>
<dbReference type="GO" id="GO:0008870">
    <property type="term" value="F:galactoside O-acetyltransferase activity"/>
    <property type="evidence" value="ECO:0007669"/>
    <property type="project" value="UniProtKB-EC"/>
</dbReference>
<dbReference type="InterPro" id="IPR011004">
    <property type="entry name" value="Trimer_LpxA-like_sf"/>
</dbReference>
<sequence length="175" mass="18758">MKIMQLLRRFLMPGSFITLIYLIKYRCMISPKAEVELSPLLVFGKKTVVSSFCKIKASGGPLTIGSNVSIGTSCFISSSIKGVEIGDDCLIGPNTSIIGNKYKYDKLDTPICMQEKTSDGIKVGKNVWIGAGTVIIDGATIGDNVIIGPNSVVTKSIPDNAIAQGNPAKTIFIRR</sequence>
<dbReference type="Gene3D" id="2.160.10.10">
    <property type="entry name" value="Hexapeptide repeat proteins"/>
    <property type="match status" value="1"/>
</dbReference>
<organism evidence="2">
    <name type="scientific">hydrothermal vent metagenome</name>
    <dbReference type="NCBI Taxonomy" id="652676"/>
    <lineage>
        <taxon>unclassified sequences</taxon>
        <taxon>metagenomes</taxon>
        <taxon>ecological metagenomes</taxon>
    </lineage>
</organism>
<proteinExistence type="predicted"/>
<keyword evidence="2" id="KW-0012">Acyltransferase</keyword>
<evidence type="ECO:0000256" key="1">
    <source>
        <dbReference type="ARBA" id="ARBA00022679"/>
    </source>
</evidence>
<keyword evidence="1 2" id="KW-0808">Transferase</keyword>
<name>A0A3B1C9U8_9ZZZZ</name>
<reference evidence="2" key="1">
    <citation type="submission" date="2018-06" db="EMBL/GenBank/DDBJ databases">
        <authorList>
            <person name="Zhirakovskaya E."/>
        </authorList>
    </citation>
    <scope>NUCLEOTIDE SEQUENCE</scope>
</reference>
<protein>
    <submittedName>
        <fullName evidence="2">Galactoside O-acetyltransferase</fullName>
        <ecNumber evidence="2">2.3.1.18</ecNumber>
    </submittedName>
</protein>
<dbReference type="EC" id="2.3.1.18" evidence="2"/>